<protein>
    <submittedName>
        <fullName evidence="1">Endoribonuclease L-PSP/chorismate mutase-like protein</fullName>
    </submittedName>
</protein>
<dbReference type="GO" id="GO:0005739">
    <property type="term" value="C:mitochondrion"/>
    <property type="evidence" value="ECO:0007669"/>
    <property type="project" value="TreeGrafter"/>
</dbReference>
<proteinExistence type="predicted"/>
<dbReference type="InterPro" id="IPR006175">
    <property type="entry name" value="YjgF/YER057c/UK114"/>
</dbReference>
<gene>
    <name evidence="1" type="ORF">EDB81DRAFT_812564</name>
</gene>
<dbReference type="InterPro" id="IPR035959">
    <property type="entry name" value="RutC-like_sf"/>
</dbReference>
<reference evidence="1" key="1">
    <citation type="journal article" date="2021" name="Nat. Commun.">
        <title>Genetic determinants of endophytism in the Arabidopsis root mycobiome.</title>
        <authorList>
            <person name="Mesny F."/>
            <person name="Miyauchi S."/>
            <person name="Thiergart T."/>
            <person name="Pickel B."/>
            <person name="Atanasova L."/>
            <person name="Karlsson M."/>
            <person name="Huettel B."/>
            <person name="Barry K.W."/>
            <person name="Haridas S."/>
            <person name="Chen C."/>
            <person name="Bauer D."/>
            <person name="Andreopoulos W."/>
            <person name="Pangilinan J."/>
            <person name="LaButti K."/>
            <person name="Riley R."/>
            <person name="Lipzen A."/>
            <person name="Clum A."/>
            <person name="Drula E."/>
            <person name="Henrissat B."/>
            <person name="Kohler A."/>
            <person name="Grigoriev I.V."/>
            <person name="Martin F.M."/>
            <person name="Hacquard S."/>
        </authorList>
    </citation>
    <scope>NUCLEOTIDE SEQUENCE</scope>
    <source>
        <strain evidence="1">MPI-CAGE-AT-0147</strain>
    </source>
</reference>
<dbReference type="CDD" id="cd06152">
    <property type="entry name" value="YjgF_YER057c_UK114_like_4"/>
    <property type="match status" value="1"/>
</dbReference>
<evidence type="ECO:0000313" key="2">
    <source>
        <dbReference type="Proteomes" id="UP000738349"/>
    </source>
</evidence>
<name>A0A9P9DR79_9HYPO</name>
<sequence>MSHLRNYSYEKHGVWNRDNYHYVQAIRVGDRIECSGQGGWDHTTGEFKKDLGEHIDQAFANVDRCLKDAGGEGWDQVFRVNSYHIHLSDEVQEHMVRNFRKYMPNVHSLWTCVEVTRLGGGPDMWVEIEVSAHDPEGAAKAASEAGIKQ</sequence>
<dbReference type="GO" id="GO:0005829">
    <property type="term" value="C:cytosol"/>
    <property type="evidence" value="ECO:0007669"/>
    <property type="project" value="TreeGrafter"/>
</dbReference>
<organism evidence="1 2">
    <name type="scientific">Dactylonectria macrodidyma</name>
    <dbReference type="NCBI Taxonomy" id="307937"/>
    <lineage>
        <taxon>Eukaryota</taxon>
        <taxon>Fungi</taxon>
        <taxon>Dikarya</taxon>
        <taxon>Ascomycota</taxon>
        <taxon>Pezizomycotina</taxon>
        <taxon>Sordariomycetes</taxon>
        <taxon>Hypocreomycetidae</taxon>
        <taxon>Hypocreales</taxon>
        <taxon>Nectriaceae</taxon>
        <taxon>Dactylonectria</taxon>
    </lineage>
</organism>
<accession>A0A9P9DR79</accession>
<dbReference type="PANTHER" id="PTHR11803">
    <property type="entry name" value="2-IMINOBUTANOATE/2-IMINOPROPANOATE DEAMINASE RIDA"/>
    <property type="match status" value="1"/>
</dbReference>
<dbReference type="SUPFAM" id="SSF55298">
    <property type="entry name" value="YjgF-like"/>
    <property type="match status" value="1"/>
</dbReference>
<dbReference type="Pfam" id="PF01042">
    <property type="entry name" value="Ribonuc_L-PSP"/>
    <property type="match status" value="1"/>
</dbReference>
<dbReference type="AlphaFoldDB" id="A0A9P9DR79"/>
<dbReference type="PANTHER" id="PTHR11803:SF39">
    <property type="entry name" value="2-IMINOBUTANOATE_2-IMINOPROPANOATE DEAMINASE"/>
    <property type="match status" value="1"/>
</dbReference>
<comment type="caution">
    <text evidence="1">The sequence shown here is derived from an EMBL/GenBank/DDBJ whole genome shotgun (WGS) entry which is preliminary data.</text>
</comment>
<dbReference type="Proteomes" id="UP000738349">
    <property type="component" value="Unassembled WGS sequence"/>
</dbReference>
<evidence type="ECO:0000313" key="1">
    <source>
        <dbReference type="EMBL" id="KAH7124329.1"/>
    </source>
</evidence>
<keyword evidence="2" id="KW-1185">Reference proteome</keyword>
<dbReference type="GO" id="GO:0019239">
    <property type="term" value="F:deaminase activity"/>
    <property type="evidence" value="ECO:0007669"/>
    <property type="project" value="TreeGrafter"/>
</dbReference>
<dbReference type="OrthoDB" id="309640at2759"/>
<dbReference type="EMBL" id="JAGMUV010000022">
    <property type="protein sequence ID" value="KAH7124329.1"/>
    <property type="molecule type" value="Genomic_DNA"/>
</dbReference>
<dbReference type="Gene3D" id="3.30.1330.40">
    <property type="entry name" value="RutC-like"/>
    <property type="match status" value="1"/>
</dbReference>